<evidence type="ECO:0000313" key="1">
    <source>
        <dbReference type="EMBL" id="GIT97161.1"/>
    </source>
</evidence>
<name>A0ABQ4NRX4_9RHOB</name>
<sequence>MPVITFFQTKGGTGKTTSAFLLAEILSRSNSVTVVDCDPNKPFEEWKKDGGNGEKFEFVTALDPDRVPHEIAEASGRSAFVIVDTEGSANQTAARAAAMSDMVIVTSTGTPLDQKHAAKAIKFVRTAAKTAGKDIPVRVLMTRQKAVGVSRTVKQAIANMRNSGVEVLDCQLIERDAFAALFGYASLLFDLDPKKVNDPGRAYFNARVFVNQVLAALRPVAEGQGAKSKAKQEAA</sequence>
<dbReference type="Proteomes" id="UP000786693">
    <property type="component" value="Unassembled WGS sequence"/>
</dbReference>
<reference evidence="1 2" key="1">
    <citation type="submission" date="2021-05" db="EMBL/GenBank/DDBJ databases">
        <title>Bacteria Genome sequencing.</title>
        <authorList>
            <person name="Takabe Y."/>
            <person name="Nakajima Y."/>
            <person name="Suzuki S."/>
            <person name="Shiozaki T."/>
        </authorList>
    </citation>
    <scope>NUCLEOTIDE SEQUENCE [LARGE SCALE GENOMIC DNA]</scope>
    <source>
        <strain evidence="1 2">AI_62</strain>
    </source>
</reference>
<dbReference type="PANTHER" id="PTHR13696">
    <property type="entry name" value="P-LOOP CONTAINING NUCLEOSIDE TRIPHOSPHATE HYDROLASE"/>
    <property type="match status" value="1"/>
</dbReference>
<dbReference type="PIRSF" id="PIRSF009320">
    <property type="entry name" value="Nuc_binding_HP_1000"/>
    <property type="match status" value="1"/>
</dbReference>
<dbReference type="SUPFAM" id="SSF52540">
    <property type="entry name" value="P-loop containing nucleoside triphosphate hydrolases"/>
    <property type="match status" value="1"/>
</dbReference>
<dbReference type="RefSeq" id="WP_220750637.1">
    <property type="nucleotide sequence ID" value="NZ_BPFH01000013.1"/>
</dbReference>
<dbReference type="Pfam" id="PF07015">
    <property type="entry name" value="VirC1"/>
    <property type="match status" value="1"/>
</dbReference>
<evidence type="ECO:0008006" key="3">
    <source>
        <dbReference type="Google" id="ProtNLM"/>
    </source>
</evidence>
<dbReference type="EMBL" id="BPFH01000013">
    <property type="protein sequence ID" value="GIT97161.1"/>
    <property type="molecule type" value="Genomic_DNA"/>
</dbReference>
<dbReference type="InterPro" id="IPR050678">
    <property type="entry name" value="DNA_Partitioning_ATPase"/>
</dbReference>
<dbReference type="InterPro" id="IPR009744">
    <property type="entry name" value="VirC1"/>
</dbReference>
<gene>
    <name evidence="1" type="ORF">JANAI62_37840</name>
</gene>
<dbReference type="Gene3D" id="3.40.50.300">
    <property type="entry name" value="P-loop containing nucleotide triphosphate hydrolases"/>
    <property type="match status" value="1"/>
</dbReference>
<organism evidence="1 2">
    <name type="scientific">Jannaschia pagri</name>
    <dbReference type="NCBI Taxonomy" id="2829797"/>
    <lineage>
        <taxon>Bacteria</taxon>
        <taxon>Pseudomonadati</taxon>
        <taxon>Pseudomonadota</taxon>
        <taxon>Alphaproteobacteria</taxon>
        <taxon>Rhodobacterales</taxon>
        <taxon>Roseobacteraceae</taxon>
        <taxon>Jannaschia</taxon>
    </lineage>
</organism>
<accession>A0ABQ4NRX4</accession>
<keyword evidence="2" id="KW-1185">Reference proteome</keyword>
<proteinExistence type="predicted"/>
<dbReference type="CDD" id="cd02042">
    <property type="entry name" value="ParAB_family"/>
    <property type="match status" value="1"/>
</dbReference>
<evidence type="ECO:0000313" key="2">
    <source>
        <dbReference type="Proteomes" id="UP000786693"/>
    </source>
</evidence>
<comment type="caution">
    <text evidence="1">The sequence shown here is derived from an EMBL/GenBank/DDBJ whole genome shotgun (WGS) entry which is preliminary data.</text>
</comment>
<dbReference type="InterPro" id="IPR027417">
    <property type="entry name" value="P-loop_NTPase"/>
</dbReference>
<dbReference type="PANTHER" id="PTHR13696:SF96">
    <property type="entry name" value="COBQ_COBB_MIND_PARA NUCLEOTIDE BINDING DOMAIN-CONTAINING PROTEIN"/>
    <property type="match status" value="1"/>
</dbReference>
<protein>
    <recommendedName>
        <fullName evidence="3">Chromosome partitioning protein</fullName>
    </recommendedName>
</protein>